<sequence length="121" mass="13422">RSKVQQVSSEHTTSRDKRLCKNQERLQATNNGFLDLKTCGECRPRPEVKDESRMTGAPANLEDGAKVDSPVRRTVQKSTKAAGSCLVQEMSHIELLDAGFLRCWIPPTSLGSSKYTVCVKK</sequence>
<protein>
    <submittedName>
        <fullName evidence="2">Uncharacterized protein</fullName>
    </submittedName>
</protein>
<gene>
    <name evidence="2" type="ORF">NDU88_007820</name>
</gene>
<evidence type="ECO:0000313" key="3">
    <source>
        <dbReference type="Proteomes" id="UP001066276"/>
    </source>
</evidence>
<name>A0AAV7RQJ4_PLEWA</name>
<organism evidence="2 3">
    <name type="scientific">Pleurodeles waltl</name>
    <name type="common">Iberian ribbed newt</name>
    <dbReference type="NCBI Taxonomy" id="8319"/>
    <lineage>
        <taxon>Eukaryota</taxon>
        <taxon>Metazoa</taxon>
        <taxon>Chordata</taxon>
        <taxon>Craniata</taxon>
        <taxon>Vertebrata</taxon>
        <taxon>Euteleostomi</taxon>
        <taxon>Amphibia</taxon>
        <taxon>Batrachia</taxon>
        <taxon>Caudata</taxon>
        <taxon>Salamandroidea</taxon>
        <taxon>Salamandridae</taxon>
        <taxon>Pleurodelinae</taxon>
        <taxon>Pleurodeles</taxon>
    </lineage>
</organism>
<dbReference type="Proteomes" id="UP001066276">
    <property type="component" value="Chromosome 5"/>
</dbReference>
<comment type="caution">
    <text evidence="2">The sequence shown here is derived from an EMBL/GenBank/DDBJ whole genome shotgun (WGS) entry which is preliminary data.</text>
</comment>
<feature type="non-terminal residue" evidence="2">
    <location>
        <position position="1"/>
    </location>
</feature>
<keyword evidence="3" id="KW-1185">Reference proteome</keyword>
<proteinExistence type="predicted"/>
<dbReference type="EMBL" id="JANPWB010000009">
    <property type="protein sequence ID" value="KAJ1155084.1"/>
    <property type="molecule type" value="Genomic_DNA"/>
</dbReference>
<feature type="region of interest" description="Disordered" evidence="1">
    <location>
        <begin position="45"/>
        <end position="67"/>
    </location>
</feature>
<feature type="non-terminal residue" evidence="2">
    <location>
        <position position="121"/>
    </location>
</feature>
<evidence type="ECO:0000256" key="1">
    <source>
        <dbReference type="SAM" id="MobiDB-lite"/>
    </source>
</evidence>
<evidence type="ECO:0000313" key="2">
    <source>
        <dbReference type="EMBL" id="KAJ1155084.1"/>
    </source>
</evidence>
<accession>A0AAV7RQJ4</accession>
<reference evidence="2" key="1">
    <citation type="journal article" date="2022" name="bioRxiv">
        <title>Sequencing and chromosome-scale assembly of the giantPleurodeles waltlgenome.</title>
        <authorList>
            <person name="Brown T."/>
            <person name="Elewa A."/>
            <person name="Iarovenko S."/>
            <person name="Subramanian E."/>
            <person name="Araus A.J."/>
            <person name="Petzold A."/>
            <person name="Susuki M."/>
            <person name="Suzuki K.-i.T."/>
            <person name="Hayashi T."/>
            <person name="Toyoda A."/>
            <person name="Oliveira C."/>
            <person name="Osipova E."/>
            <person name="Leigh N.D."/>
            <person name="Simon A."/>
            <person name="Yun M.H."/>
        </authorList>
    </citation>
    <scope>NUCLEOTIDE SEQUENCE</scope>
    <source>
        <strain evidence="2">20211129_DDA</strain>
        <tissue evidence="2">Liver</tissue>
    </source>
</reference>
<dbReference type="AlphaFoldDB" id="A0AAV7RQJ4"/>